<dbReference type="GO" id="GO:0003677">
    <property type="term" value="F:DNA binding"/>
    <property type="evidence" value="ECO:0007669"/>
    <property type="project" value="UniProtKB-KW"/>
</dbReference>
<dbReference type="Gene3D" id="1.10.443.10">
    <property type="entry name" value="Intergrase catalytic core"/>
    <property type="match status" value="1"/>
</dbReference>
<dbReference type="HOGENOM" id="CLU_729162_0_0_0"/>
<evidence type="ECO:0000256" key="1">
    <source>
        <dbReference type="ARBA" id="ARBA00008857"/>
    </source>
</evidence>
<feature type="domain" description="Tyr recombinase" evidence="4">
    <location>
        <begin position="176"/>
        <end position="367"/>
    </location>
</feature>
<dbReference type="Gene3D" id="1.10.150.130">
    <property type="match status" value="1"/>
</dbReference>
<evidence type="ECO:0000313" key="6">
    <source>
        <dbReference type="Proteomes" id="UP000007113"/>
    </source>
</evidence>
<dbReference type="PANTHER" id="PTHR30349">
    <property type="entry name" value="PHAGE INTEGRASE-RELATED"/>
    <property type="match status" value="1"/>
</dbReference>
<sequence>MLSPYTRHYAPCKQVDISYRRCKCPKWVQGNLPDGRYLRKSAKTRSWEKAELLCRRLEDESDPNKPEARPRAKIVDAIQTFRDDEDSRRLTEGTLKKSRYFFETQLKEWAKNEGIVYLDQLTPAVLTKFRSGWTNAAQTMQRKHERLIAFLWFCVRMDWITKNPAILLKRVKAEPTPTDYFPKDEFKALVDGTYAYGDWRGGHDFEHRRDRLRALILMMRWSGLAIKDAVTLERTRLSDDGNLFLYRAKTGVPVYVPLPPEVHTLLRSLPNSNPHYFFWSGNGDPETAKRGWVRSLALLFKNVALKSPDGTLKRCHSHMFRDTFAVELLLAGVPIDQVSLLLGHSSVKVTEKHYAPFVKARQAQLAQSARMAWEQGEERRPAMPVKDKKAVAVTAA</sequence>
<evidence type="ECO:0000256" key="3">
    <source>
        <dbReference type="ARBA" id="ARBA00023172"/>
    </source>
</evidence>
<dbReference type="InterPro" id="IPR002104">
    <property type="entry name" value="Integrase_catalytic"/>
</dbReference>
<proteinExistence type="inferred from homology"/>
<dbReference type="KEGG" id="gma:AciX8_0309"/>
<name>G8P0Q6_GRAMM</name>
<dbReference type="OrthoDB" id="105338at2"/>
<accession>G8P0Q6</accession>
<dbReference type="GO" id="GO:0006310">
    <property type="term" value="P:DNA recombination"/>
    <property type="evidence" value="ECO:0007669"/>
    <property type="project" value="UniProtKB-KW"/>
</dbReference>
<dbReference type="STRING" id="682795.AciX8_0309"/>
<dbReference type="GO" id="GO:0015074">
    <property type="term" value="P:DNA integration"/>
    <property type="evidence" value="ECO:0007669"/>
    <property type="project" value="InterPro"/>
</dbReference>
<dbReference type="SUPFAM" id="SSF56349">
    <property type="entry name" value="DNA breaking-rejoining enzymes"/>
    <property type="match status" value="1"/>
</dbReference>
<organism evidence="5 6">
    <name type="scientific">Granulicella mallensis (strain ATCC BAA-1857 / DSM 23137 / MP5ACTX8)</name>
    <dbReference type="NCBI Taxonomy" id="682795"/>
    <lineage>
        <taxon>Bacteria</taxon>
        <taxon>Pseudomonadati</taxon>
        <taxon>Acidobacteriota</taxon>
        <taxon>Terriglobia</taxon>
        <taxon>Terriglobales</taxon>
        <taxon>Acidobacteriaceae</taxon>
        <taxon>Granulicella</taxon>
    </lineage>
</organism>
<dbReference type="eggNOG" id="COG4974">
    <property type="taxonomic scope" value="Bacteria"/>
</dbReference>
<evidence type="ECO:0000259" key="4">
    <source>
        <dbReference type="PROSITE" id="PS51898"/>
    </source>
</evidence>
<dbReference type="Pfam" id="PF00589">
    <property type="entry name" value="Phage_integrase"/>
    <property type="match status" value="1"/>
</dbReference>
<dbReference type="InterPro" id="IPR011010">
    <property type="entry name" value="DNA_brk_join_enz"/>
</dbReference>
<dbReference type="RefSeq" id="WP_014263548.1">
    <property type="nucleotide sequence ID" value="NC_016631.1"/>
</dbReference>
<keyword evidence="2" id="KW-0238">DNA-binding</keyword>
<evidence type="ECO:0000313" key="5">
    <source>
        <dbReference type="EMBL" id="AEU34664.1"/>
    </source>
</evidence>
<dbReference type="EMBL" id="CP003130">
    <property type="protein sequence ID" value="AEU34664.1"/>
    <property type="molecule type" value="Genomic_DNA"/>
</dbReference>
<dbReference type="CDD" id="cd00397">
    <property type="entry name" value="DNA_BRE_C"/>
    <property type="match status" value="1"/>
</dbReference>
<dbReference type="InterPro" id="IPR013762">
    <property type="entry name" value="Integrase-like_cat_sf"/>
</dbReference>
<dbReference type="PANTHER" id="PTHR30349:SF64">
    <property type="entry name" value="PROPHAGE INTEGRASE INTD-RELATED"/>
    <property type="match status" value="1"/>
</dbReference>
<comment type="similarity">
    <text evidence="1">Belongs to the 'phage' integrase family.</text>
</comment>
<dbReference type="InterPro" id="IPR010998">
    <property type="entry name" value="Integrase_recombinase_N"/>
</dbReference>
<keyword evidence="3" id="KW-0233">DNA recombination</keyword>
<reference evidence="5 6" key="1">
    <citation type="submission" date="2011-11" db="EMBL/GenBank/DDBJ databases">
        <title>Complete sequence of Granulicella mallensis MP5ACTX8.</title>
        <authorList>
            <consortium name="US DOE Joint Genome Institute"/>
            <person name="Lucas S."/>
            <person name="Copeland A."/>
            <person name="Lapidus A."/>
            <person name="Cheng J.-F."/>
            <person name="Goodwin L."/>
            <person name="Pitluck S."/>
            <person name="Peters L."/>
            <person name="Lu M."/>
            <person name="Detter J.C."/>
            <person name="Han C."/>
            <person name="Tapia R."/>
            <person name="Land M."/>
            <person name="Hauser L."/>
            <person name="Kyrpides N."/>
            <person name="Ivanova N."/>
            <person name="Mikhailova N."/>
            <person name="Pagani I."/>
            <person name="Rawat S."/>
            <person name="Mannisto M."/>
            <person name="Haggblom M."/>
            <person name="Woyke T."/>
        </authorList>
    </citation>
    <scope>NUCLEOTIDE SEQUENCE [LARGE SCALE GENOMIC DNA]</scope>
    <source>
        <strain evidence="6">ATCC BAA-1857 / DSM 23137 / MP5ACTX8</strain>
    </source>
</reference>
<dbReference type="InterPro" id="IPR050090">
    <property type="entry name" value="Tyrosine_recombinase_XerCD"/>
</dbReference>
<dbReference type="Proteomes" id="UP000007113">
    <property type="component" value="Chromosome"/>
</dbReference>
<protein>
    <submittedName>
        <fullName evidence="5">Integrase family protein</fullName>
    </submittedName>
</protein>
<dbReference type="PROSITE" id="PS51898">
    <property type="entry name" value="TYR_RECOMBINASE"/>
    <property type="match status" value="1"/>
</dbReference>
<evidence type="ECO:0000256" key="2">
    <source>
        <dbReference type="ARBA" id="ARBA00023125"/>
    </source>
</evidence>
<keyword evidence="6" id="KW-1185">Reference proteome</keyword>
<dbReference type="AlphaFoldDB" id="G8P0Q6"/>
<gene>
    <name evidence="5" type="ordered locus">AciX8_0309</name>
</gene>